<evidence type="ECO:0000313" key="2">
    <source>
        <dbReference type="EMBL" id="KZP30128.1"/>
    </source>
</evidence>
<keyword evidence="1" id="KW-0732">Signal</keyword>
<sequence>MDHSASLSQLVSLSLSTLLCDMTQRPNFKWTVDLTSLPTFQWNVSVPQSNGFYADMIVYPTALNSEFRSHSDSGRIRAGSGIGFCRVQCTYKSARCSVRGILLYES</sequence>
<evidence type="ECO:0000313" key="3">
    <source>
        <dbReference type="Proteomes" id="UP000076532"/>
    </source>
</evidence>
<reference evidence="2 3" key="1">
    <citation type="journal article" date="2016" name="Mol. Biol. Evol.">
        <title>Comparative Genomics of Early-Diverging Mushroom-Forming Fungi Provides Insights into the Origins of Lignocellulose Decay Capabilities.</title>
        <authorList>
            <person name="Nagy L.G."/>
            <person name="Riley R."/>
            <person name="Tritt A."/>
            <person name="Adam C."/>
            <person name="Daum C."/>
            <person name="Floudas D."/>
            <person name="Sun H."/>
            <person name="Yadav J.S."/>
            <person name="Pangilinan J."/>
            <person name="Larsson K.H."/>
            <person name="Matsuura K."/>
            <person name="Barry K."/>
            <person name="Labutti K."/>
            <person name="Kuo R."/>
            <person name="Ohm R.A."/>
            <person name="Bhattacharya S.S."/>
            <person name="Shirouzu T."/>
            <person name="Yoshinaga Y."/>
            <person name="Martin F.M."/>
            <person name="Grigoriev I.V."/>
            <person name="Hibbett D.S."/>
        </authorList>
    </citation>
    <scope>NUCLEOTIDE SEQUENCE [LARGE SCALE GENOMIC DNA]</scope>
    <source>
        <strain evidence="2 3">CBS 109695</strain>
    </source>
</reference>
<organism evidence="2 3">
    <name type="scientific">Athelia psychrophila</name>
    <dbReference type="NCBI Taxonomy" id="1759441"/>
    <lineage>
        <taxon>Eukaryota</taxon>
        <taxon>Fungi</taxon>
        <taxon>Dikarya</taxon>
        <taxon>Basidiomycota</taxon>
        <taxon>Agaricomycotina</taxon>
        <taxon>Agaricomycetes</taxon>
        <taxon>Agaricomycetidae</taxon>
        <taxon>Atheliales</taxon>
        <taxon>Atheliaceae</taxon>
        <taxon>Athelia</taxon>
    </lineage>
</organism>
<gene>
    <name evidence="2" type="ORF">FIBSPDRAFT_926630</name>
</gene>
<protein>
    <submittedName>
        <fullName evidence="2">Uncharacterized protein</fullName>
    </submittedName>
</protein>
<accession>A0A166T2X2</accession>
<evidence type="ECO:0000256" key="1">
    <source>
        <dbReference type="SAM" id="SignalP"/>
    </source>
</evidence>
<name>A0A166T2X2_9AGAM</name>
<feature type="signal peptide" evidence="1">
    <location>
        <begin position="1"/>
        <end position="16"/>
    </location>
</feature>
<dbReference type="AlphaFoldDB" id="A0A166T2X2"/>
<dbReference type="Proteomes" id="UP000076532">
    <property type="component" value="Unassembled WGS sequence"/>
</dbReference>
<dbReference type="EMBL" id="KV417495">
    <property type="protein sequence ID" value="KZP30128.1"/>
    <property type="molecule type" value="Genomic_DNA"/>
</dbReference>
<keyword evidence="3" id="KW-1185">Reference proteome</keyword>
<proteinExistence type="predicted"/>
<feature type="chain" id="PRO_5007879843" evidence="1">
    <location>
        <begin position="17"/>
        <end position="106"/>
    </location>
</feature>